<dbReference type="CDD" id="cd03809">
    <property type="entry name" value="GT4_MtfB-like"/>
    <property type="match status" value="1"/>
</dbReference>
<sequence>MTLRIGIDGRVLDDRYHGIGRVAFELATAMADMPGVELVIFTGTRRSRRFDLEALRRRPGVSVCPTRMRPVDLCQLWRWRSQLRRHPVDVMFFPYHLGASPIAGTPRVSLLHDCIFETDPRFVPSRRMYLAYRAMTAAVAWTSTVLTVSRASAREVERFYHRRVSAAQVIGNGVDQGLQCTPGDAGRLRAEFGLEPGYVLHVGAQRPHKNVPVLVEAVARVPGCRLVLVGSPDERFPDEVGPAIARCGVGDRVRRLPFVPEDLLGAVYSQASLLAYPSLVEGFGLPMLEAMVTGTPVLASDVPVLREVGGDAAVYAPPTDPGRWAAALQRLRTDHELRDRLVVNGTARAAEFTWAAVARRLVRACAYAAAAATTSEAARRTT</sequence>
<reference evidence="5" key="1">
    <citation type="submission" date="2021-01" db="EMBL/GenBank/DDBJ databases">
        <title>Whole genome shotgun sequence of Actinoplanes rishiriensis NBRC 108556.</title>
        <authorList>
            <person name="Komaki H."/>
            <person name="Tamura T."/>
        </authorList>
    </citation>
    <scope>NUCLEOTIDE SEQUENCE</scope>
    <source>
        <strain evidence="5">NBRC 108556</strain>
    </source>
</reference>
<evidence type="ECO:0000259" key="4">
    <source>
        <dbReference type="Pfam" id="PF13439"/>
    </source>
</evidence>
<dbReference type="AlphaFoldDB" id="A0A919MYI3"/>
<dbReference type="Pfam" id="PF13439">
    <property type="entry name" value="Glyco_transf_4"/>
    <property type="match status" value="1"/>
</dbReference>
<dbReference type="GO" id="GO:0009103">
    <property type="term" value="P:lipopolysaccharide biosynthetic process"/>
    <property type="evidence" value="ECO:0007669"/>
    <property type="project" value="TreeGrafter"/>
</dbReference>
<protein>
    <submittedName>
        <fullName evidence="5">Uncharacterized protein</fullName>
    </submittedName>
</protein>
<evidence type="ECO:0000313" key="5">
    <source>
        <dbReference type="EMBL" id="GIE97070.1"/>
    </source>
</evidence>
<organism evidence="5 6">
    <name type="scientific">Paractinoplanes rishiriensis</name>
    <dbReference type="NCBI Taxonomy" id="1050105"/>
    <lineage>
        <taxon>Bacteria</taxon>
        <taxon>Bacillati</taxon>
        <taxon>Actinomycetota</taxon>
        <taxon>Actinomycetes</taxon>
        <taxon>Micromonosporales</taxon>
        <taxon>Micromonosporaceae</taxon>
        <taxon>Paractinoplanes</taxon>
    </lineage>
</organism>
<dbReference type="Gene3D" id="3.40.50.2000">
    <property type="entry name" value="Glycogen Phosphorylase B"/>
    <property type="match status" value="2"/>
</dbReference>
<evidence type="ECO:0000256" key="1">
    <source>
        <dbReference type="ARBA" id="ARBA00022676"/>
    </source>
</evidence>
<dbReference type="Proteomes" id="UP000636960">
    <property type="component" value="Unassembled WGS sequence"/>
</dbReference>
<dbReference type="PANTHER" id="PTHR46401:SF2">
    <property type="entry name" value="GLYCOSYLTRANSFERASE WBBK-RELATED"/>
    <property type="match status" value="1"/>
</dbReference>
<dbReference type="InterPro" id="IPR028098">
    <property type="entry name" value="Glyco_trans_4-like_N"/>
</dbReference>
<dbReference type="EMBL" id="BOMV01000054">
    <property type="protein sequence ID" value="GIE97070.1"/>
    <property type="molecule type" value="Genomic_DNA"/>
</dbReference>
<feature type="domain" description="Glycosyl transferase family 1" evidence="3">
    <location>
        <begin position="195"/>
        <end position="346"/>
    </location>
</feature>
<feature type="domain" description="Glycosyltransferase subfamily 4-like N-terminal" evidence="4">
    <location>
        <begin position="18"/>
        <end position="175"/>
    </location>
</feature>
<dbReference type="Pfam" id="PF00534">
    <property type="entry name" value="Glycos_transf_1"/>
    <property type="match status" value="1"/>
</dbReference>
<keyword evidence="2" id="KW-0808">Transferase</keyword>
<gene>
    <name evidence="5" type="ORF">Ari01nite_45350</name>
</gene>
<dbReference type="RefSeq" id="WP_275410863.1">
    <property type="nucleotide sequence ID" value="NZ_BOMV01000054.1"/>
</dbReference>
<accession>A0A919MYI3</accession>
<evidence type="ECO:0000259" key="3">
    <source>
        <dbReference type="Pfam" id="PF00534"/>
    </source>
</evidence>
<comment type="caution">
    <text evidence="5">The sequence shown here is derived from an EMBL/GenBank/DDBJ whole genome shotgun (WGS) entry which is preliminary data.</text>
</comment>
<dbReference type="InterPro" id="IPR001296">
    <property type="entry name" value="Glyco_trans_1"/>
</dbReference>
<keyword evidence="1" id="KW-0328">Glycosyltransferase</keyword>
<dbReference type="SUPFAM" id="SSF53756">
    <property type="entry name" value="UDP-Glycosyltransferase/glycogen phosphorylase"/>
    <property type="match status" value="1"/>
</dbReference>
<proteinExistence type="predicted"/>
<dbReference type="GO" id="GO:0016757">
    <property type="term" value="F:glycosyltransferase activity"/>
    <property type="evidence" value="ECO:0007669"/>
    <property type="project" value="UniProtKB-KW"/>
</dbReference>
<keyword evidence="6" id="KW-1185">Reference proteome</keyword>
<dbReference type="PANTHER" id="PTHR46401">
    <property type="entry name" value="GLYCOSYLTRANSFERASE WBBK-RELATED"/>
    <property type="match status" value="1"/>
</dbReference>
<evidence type="ECO:0000313" key="6">
    <source>
        <dbReference type="Proteomes" id="UP000636960"/>
    </source>
</evidence>
<evidence type="ECO:0000256" key="2">
    <source>
        <dbReference type="ARBA" id="ARBA00022679"/>
    </source>
</evidence>
<name>A0A919MYI3_9ACTN</name>